<name>A0A511RJ55_9DEIN</name>
<dbReference type="SUPFAM" id="SSF55729">
    <property type="entry name" value="Acyl-CoA N-acyltransferases (Nat)"/>
    <property type="match status" value="1"/>
</dbReference>
<proteinExistence type="predicted"/>
<feature type="domain" description="N-acetyltransferase" evidence="3">
    <location>
        <begin position="2"/>
        <end position="151"/>
    </location>
</feature>
<evidence type="ECO:0000313" key="4">
    <source>
        <dbReference type="EMBL" id="GEM89673.1"/>
    </source>
</evidence>
<dbReference type="Gene3D" id="3.40.630.30">
    <property type="match status" value="1"/>
</dbReference>
<dbReference type="InterPro" id="IPR000182">
    <property type="entry name" value="GNAT_dom"/>
</dbReference>
<dbReference type="Proteomes" id="UP000321827">
    <property type="component" value="Unassembled WGS sequence"/>
</dbReference>
<evidence type="ECO:0000256" key="1">
    <source>
        <dbReference type="ARBA" id="ARBA00022679"/>
    </source>
</evidence>
<protein>
    <submittedName>
        <fullName evidence="4">N-acetyltransferase</fullName>
    </submittedName>
</protein>
<evidence type="ECO:0000313" key="5">
    <source>
        <dbReference type="Proteomes" id="UP000321827"/>
    </source>
</evidence>
<keyword evidence="2" id="KW-0012">Acyltransferase</keyword>
<dbReference type="PANTHER" id="PTHR43877:SF1">
    <property type="entry name" value="ACETYLTRANSFERASE"/>
    <property type="match status" value="1"/>
</dbReference>
<sequence length="151" mass="17464">MLRIRPATPEDAALLARFRVLLFREMGRLEGDEAEFAHASENYFAWALSTEREVAWIAEEMGEAVAVLAMTLEPMPPKPGRPRLVEAFMHNVYVLPDRRMRGLAGRLTRTALDYAKAEGIRRVRLFTSDDARWMYERLGFQPHGRYLEIKL</sequence>
<evidence type="ECO:0000259" key="3">
    <source>
        <dbReference type="PROSITE" id="PS51186"/>
    </source>
</evidence>
<keyword evidence="1 4" id="KW-0808">Transferase</keyword>
<dbReference type="InterPro" id="IPR050832">
    <property type="entry name" value="Bact_Acetyltransf"/>
</dbReference>
<gene>
    <name evidence="4" type="ORF">ODE01S_11070</name>
</gene>
<accession>A0A511RJ55</accession>
<reference evidence="4 5" key="1">
    <citation type="submission" date="2019-07" db="EMBL/GenBank/DDBJ databases">
        <title>Whole genome shotgun sequence of Oceanithermus desulfurans NBRC 100063.</title>
        <authorList>
            <person name="Hosoyama A."/>
            <person name="Uohara A."/>
            <person name="Ohji S."/>
            <person name="Ichikawa N."/>
        </authorList>
    </citation>
    <scope>NUCLEOTIDE SEQUENCE [LARGE SCALE GENOMIC DNA]</scope>
    <source>
        <strain evidence="4 5">NBRC 100063</strain>
    </source>
</reference>
<comment type="caution">
    <text evidence="4">The sequence shown here is derived from an EMBL/GenBank/DDBJ whole genome shotgun (WGS) entry which is preliminary data.</text>
</comment>
<dbReference type="GO" id="GO:0016747">
    <property type="term" value="F:acyltransferase activity, transferring groups other than amino-acyl groups"/>
    <property type="evidence" value="ECO:0007669"/>
    <property type="project" value="InterPro"/>
</dbReference>
<organism evidence="4 5">
    <name type="scientific">Oceanithermus desulfurans NBRC 100063</name>
    <dbReference type="NCBI Taxonomy" id="1227550"/>
    <lineage>
        <taxon>Bacteria</taxon>
        <taxon>Thermotogati</taxon>
        <taxon>Deinococcota</taxon>
        <taxon>Deinococci</taxon>
        <taxon>Thermales</taxon>
        <taxon>Thermaceae</taxon>
        <taxon>Oceanithermus</taxon>
    </lineage>
</organism>
<dbReference type="EMBL" id="BJXN01000006">
    <property type="protein sequence ID" value="GEM89673.1"/>
    <property type="molecule type" value="Genomic_DNA"/>
</dbReference>
<dbReference type="CDD" id="cd04301">
    <property type="entry name" value="NAT_SF"/>
    <property type="match status" value="1"/>
</dbReference>
<dbReference type="OrthoDB" id="1096234at2"/>
<dbReference type="RefSeq" id="WP_147146705.1">
    <property type="nucleotide sequence ID" value="NZ_BJXN01000006.1"/>
</dbReference>
<dbReference type="Pfam" id="PF00583">
    <property type="entry name" value="Acetyltransf_1"/>
    <property type="match status" value="1"/>
</dbReference>
<dbReference type="PROSITE" id="PS51186">
    <property type="entry name" value="GNAT"/>
    <property type="match status" value="1"/>
</dbReference>
<dbReference type="PANTHER" id="PTHR43877">
    <property type="entry name" value="AMINOALKYLPHOSPHONATE N-ACETYLTRANSFERASE-RELATED-RELATED"/>
    <property type="match status" value="1"/>
</dbReference>
<dbReference type="InterPro" id="IPR016181">
    <property type="entry name" value="Acyl_CoA_acyltransferase"/>
</dbReference>
<dbReference type="AlphaFoldDB" id="A0A511RJ55"/>
<evidence type="ECO:0000256" key="2">
    <source>
        <dbReference type="ARBA" id="ARBA00023315"/>
    </source>
</evidence>